<evidence type="ECO:0008006" key="3">
    <source>
        <dbReference type="Google" id="ProtNLM"/>
    </source>
</evidence>
<dbReference type="AlphaFoldDB" id="A0A2S7U4T7"/>
<accession>A0A2S7U4T7</accession>
<dbReference type="EMBL" id="MQWA01000001">
    <property type="protein sequence ID" value="PQJ30029.1"/>
    <property type="molecule type" value="Genomic_DNA"/>
</dbReference>
<proteinExistence type="predicted"/>
<dbReference type="RefSeq" id="WP_105044547.1">
    <property type="nucleotide sequence ID" value="NZ_MQWA01000001.1"/>
</dbReference>
<evidence type="ECO:0000313" key="1">
    <source>
        <dbReference type="EMBL" id="PQJ30029.1"/>
    </source>
</evidence>
<reference evidence="1 2" key="1">
    <citation type="submission" date="2016-12" db="EMBL/GenBank/DDBJ databases">
        <title>Study of bacterial adaptation to deep sea.</title>
        <authorList>
            <person name="Song J."/>
            <person name="Yoshizawa S."/>
            <person name="Kogure K."/>
        </authorList>
    </citation>
    <scope>NUCLEOTIDE SEQUENCE [LARGE SCALE GENOMIC DNA]</scope>
    <source>
        <strain evidence="1 2">SAORIC-165</strain>
    </source>
</reference>
<gene>
    <name evidence="1" type="ORF">BSZ32_17110</name>
</gene>
<name>A0A2S7U4T7_9BACT</name>
<keyword evidence="2" id="KW-1185">Reference proteome</keyword>
<organism evidence="1 2">
    <name type="scientific">Rubritalea profundi</name>
    <dbReference type="NCBI Taxonomy" id="1658618"/>
    <lineage>
        <taxon>Bacteria</taxon>
        <taxon>Pseudomonadati</taxon>
        <taxon>Verrucomicrobiota</taxon>
        <taxon>Verrucomicrobiia</taxon>
        <taxon>Verrucomicrobiales</taxon>
        <taxon>Rubritaleaceae</taxon>
        <taxon>Rubritalea</taxon>
    </lineage>
</organism>
<dbReference type="Proteomes" id="UP000239907">
    <property type="component" value="Unassembled WGS sequence"/>
</dbReference>
<evidence type="ECO:0000313" key="2">
    <source>
        <dbReference type="Proteomes" id="UP000239907"/>
    </source>
</evidence>
<protein>
    <recommendedName>
        <fullName evidence="3">GspL periplasmic domain-containing protein</fullName>
    </recommendedName>
</protein>
<comment type="caution">
    <text evidence="1">The sequence shown here is derived from an EMBL/GenBank/DDBJ whole genome shotgun (WGS) entry which is preliminary data.</text>
</comment>
<sequence>MKTKLKQDLSLVALDTKPLLVIVQQENYYSALIVKSGAVVAFIQVVDDVFSQSMEKILEALKQQKNPIPKRLLVVSSDARETVLAAPLENIEDKQQLERAIQFAASDVVESLFDKQDPEVCCVIEDRLTETDFTELISVLPELSPTGSLKQTVKGLGFWDSSTPVSTHLVKSVGDVSIAIKEIEHDQVLTSFLPLDSLAMWGDFLEKNKLVLLGIVSEQVLARSESTGSCAYLESHSASLLHWKSGKIENFTEFTRLGIDPPSGWLSQVSGIDDESVRVVASDADKYVLNKHSIDVSSARFSEEFIAAGVLAALDGLRLVPVDRDFNVHRVSSIPEVWFKSRKTWIVLASVCALCSAAAMVVPNYIKIQEQTIELEELVAKIDYINADLAKIDGEKEMIEKVNKEIKKYKVTTSSKGGNTVPFPFLADHKAFLDTVSKSVGASGSSIELKAFSSDWNGKLMLNGKANNLMEARGFTDEFAKLLAERDLPEHIAEVEEDAKEETYTFIIKPNG</sequence>